<organism evidence="2 3">
    <name type="scientific">Daphnia magna</name>
    <dbReference type="NCBI Taxonomy" id="35525"/>
    <lineage>
        <taxon>Eukaryota</taxon>
        <taxon>Metazoa</taxon>
        <taxon>Ecdysozoa</taxon>
        <taxon>Arthropoda</taxon>
        <taxon>Crustacea</taxon>
        <taxon>Branchiopoda</taxon>
        <taxon>Diplostraca</taxon>
        <taxon>Cladocera</taxon>
        <taxon>Anomopoda</taxon>
        <taxon>Daphniidae</taxon>
        <taxon>Daphnia</taxon>
    </lineage>
</organism>
<gene>
    <name evidence="2" type="ORF">APZ42_017826</name>
</gene>
<keyword evidence="1" id="KW-1133">Transmembrane helix</keyword>
<evidence type="ECO:0000313" key="3">
    <source>
        <dbReference type="Proteomes" id="UP000076858"/>
    </source>
</evidence>
<protein>
    <submittedName>
        <fullName evidence="2">Uncharacterized protein</fullName>
    </submittedName>
</protein>
<keyword evidence="1" id="KW-0812">Transmembrane</keyword>
<dbReference type="Proteomes" id="UP000076858">
    <property type="component" value="Unassembled WGS sequence"/>
</dbReference>
<dbReference type="EMBL" id="LRGB01000715">
    <property type="protein sequence ID" value="KZS16435.1"/>
    <property type="molecule type" value="Genomic_DNA"/>
</dbReference>
<dbReference type="PROSITE" id="PS51257">
    <property type="entry name" value="PROKAR_LIPOPROTEIN"/>
    <property type="match status" value="1"/>
</dbReference>
<evidence type="ECO:0000313" key="2">
    <source>
        <dbReference type="EMBL" id="KZS16435.1"/>
    </source>
</evidence>
<keyword evidence="1" id="KW-0472">Membrane</keyword>
<name>A0A164ZJC3_9CRUS</name>
<sequence>MGNQKCIPEISTKNNIQQTMGMGCVVNMNVCVMSFFLSSYDTVYIRSYIKAISM</sequence>
<dbReference type="AlphaFoldDB" id="A0A164ZJC3"/>
<accession>A0A164ZJC3</accession>
<keyword evidence="3" id="KW-1185">Reference proteome</keyword>
<reference evidence="2 3" key="1">
    <citation type="submission" date="2016-03" db="EMBL/GenBank/DDBJ databases">
        <title>EvidentialGene: Evidence-directed Construction of Genes on Genomes.</title>
        <authorList>
            <person name="Gilbert D.G."/>
            <person name="Choi J.-H."/>
            <person name="Mockaitis K."/>
            <person name="Colbourne J."/>
            <person name="Pfrender M."/>
        </authorList>
    </citation>
    <scope>NUCLEOTIDE SEQUENCE [LARGE SCALE GENOMIC DNA]</scope>
    <source>
        <strain evidence="2 3">Xinb3</strain>
        <tissue evidence="2">Complete organism</tissue>
    </source>
</reference>
<comment type="caution">
    <text evidence="2">The sequence shown here is derived from an EMBL/GenBank/DDBJ whole genome shotgun (WGS) entry which is preliminary data.</text>
</comment>
<proteinExistence type="predicted"/>
<evidence type="ECO:0000256" key="1">
    <source>
        <dbReference type="SAM" id="Phobius"/>
    </source>
</evidence>
<feature type="transmembrane region" description="Helical" evidence="1">
    <location>
        <begin position="20"/>
        <end position="40"/>
    </location>
</feature>